<evidence type="ECO:0000256" key="8">
    <source>
        <dbReference type="HAMAP-Rule" id="MF_00316"/>
    </source>
</evidence>
<organism evidence="10 11">
    <name type="scientific">Microvirga aerilata</name>
    <dbReference type="NCBI Taxonomy" id="670292"/>
    <lineage>
        <taxon>Bacteria</taxon>
        <taxon>Pseudomonadati</taxon>
        <taxon>Pseudomonadota</taxon>
        <taxon>Alphaproteobacteria</taxon>
        <taxon>Hyphomicrobiales</taxon>
        <taxon>Methylobacteriaceae</taxon>
        <taxon>Microvirga</taxon>
    </lineage>
</organism>
<dbReference type="PANTHER" id="PTHR19136:SF81">
    <property type="entry name" value="MOLYBDENUM COFACTOR GUANYLYLTRANSFERASE"/>
    <property type="match status" value="1"/>
</dbReference>
<dbReference type="Proteomes" id="UP000605848">
    <property type="component" value="Unassembled WGS sequence"/>
</dbReference>
<dbReference type="EMBL" id="JAEQMY010000011">
    <property type="protein sequence ID" value="MBL0404293.1"/>
    <property type="molecule type" value="Genomic_DNA"/>
</dbReference>
<evidence type="ECO:0000256" key="2">
    <source>
        <dbReference type="ARBA" id="ARBA00022679"/>
    </source>
</evidence>
<reference evidence="10" key="1">
    <citation type="submission" date="2021-01" db="EMBL/GenBank/DDBJ databases">
        <title>Microvirga sp.</title>
        <authorList>
            <person name="Kim M.K."/>
        </authorList>
    </citation>
    <scope>NUCLEOTIDE SEQUENCE</scope>
    <source>
        <strain evidence="10">5420S-16</strain>
    </source>
</reference>
<dbReference type="SUPFAM" id="SSF53448">
    <property type="entry name" value="Nucleotide-diphospho-sugar transferases"/>
    <property type="match status" value="1"/>
</dbReference>
<keyword evidence="10" id="KW-0548">Nucleotidyltransferase</keyword>
<comment type="caution">
    <text evidence="10">The sequence shown here is derived from an EMBL/GenBank/DDBJ whole genome shotgun (WGS) entry which is preliminary data.</text>
</comment>
<evidence type="ECO:0000256" key="7">
    <source>
        <dbReference type="ARBA" id="ARBA00023150"/>
    </source>
</evidence>
<evidence type="ECO:0000313" key="10">
    <source>
        <dbReference type="EMBL" id="MBL0404293.1"/>
    </source>
</evidence>
<evidence type="ECO:0000256" key="6">
    <source>
        <dbReference type="ARBA" id="ARBA00023134"/>
    </source>
</evidence>
<evidence type="ECO:0000313" key="11">
    <source>
        <dbReference type="Proteomes" id="UP000605848"/>
    </source>
</evidence>
<comment type="catalytic activity">
    <reaction evidence="8">
        <text>Mo-molybdopterin + GTP + H(+) = Mo-molybdopterin guanine dinucleotide + diphosphate</text>
        <dbReference type="Rhea" id="RHEA:34243"/>
        <dbReference type="ChEBI" id="CHEBI:15378"/>
        <dbReference type="ChEBI" id="CHEBI:33019"/>
        <dbReference type="ChEBI" id="CHEBI:37565"/>
        <dbReference type="ChEBI" id="CHEBI:71302"/>
        <dbReference type="ChEBI" id="CHEBI:71310"/>
        <dbReference type="EC" id="2.7.7.77"/>
    </reaction>
</comment>
<evidence type="ECO:0000256" key="5">
    <source>
        <dbReference type="ARBA" id="ARBA00022842"/>
    </source>
</evidence>
<keyword evidence="5 8" id="KW-0460">Magnesium</keyword>
<feature type="binding site" evidence="8">
    <location>
        <position position="23"/>
    </location>
    <ligand>
        <name>GTP</name>
        <dbReference type="ChEBI" id="CHEBI:37565"/>
    </ligand>
</feature>
<sequence length="207" mass="22248">MRPPALGVILAGGLSRRMGGADKPLLTLGGLTLLEHVAQRLAPQCHGLILNANGDPSRFERTSIPIVPDSLSGRPGPLAGILAGLEWAATHCRGIEWIVSVPADTPFIPEDLVLRLQDARREAGLPLACAVSGAQVHHAIGLWPIRLQQDLRRAIAKEGMRRLGGWAALHGYAEAAWSAEPVDPFFNINTPEELAQAKALLRQEKVQ</sequence>
<protein>
    <recommendedName>
        <fullName evidence="8">Molybdenum cofactor guanylyltransferase</fullName>
        <shortName evidence="8">MoCo guanylyltransferase</shortName>
        <ecNumber evidence="8">2.7.7.77</ecNumber>
    </recommendedName>
    <alternativeName>
        <fullName evidence="8">GTP:molybdopterin guanylyltransferase</fullName>
    </alternativeName>
    <alternativeName>
        <fullName evidence="8">Mo-MPT guanylyltransferase</fullName>
    </alternativeName>
    <alternativeName>
        <fullName evidence="8">Molybdopterin guanylyltransferase</fullName>
    </alternativeName>
    <alternativeName>
        <fullName evidence="8">Molybdopterin-guanine dinucleotide synthase</fullName>
        <shortName evidence="8">MGD synthase</shortName>
    </alternativeName>
</protein>
<dbReference type="HAMAP" id="MF_00316">
    <property type="entry name" value="MobA"/>
    <property type="match status" value="1"/>
</dbReference>
<dbReference type="InterPro" id="IPR029044">
    <property type="entry name" value="Nucleotide-diphossugar_trans"/>
</dbReference>
<feature type="binding site" evidence="8">
    <location>
        <position position="51"/>
    </location>
    <ligand>
        <name>GTP</name>
        <dbReference type="ChEBI" id="CHEBI:37565"/>
    </ligand>
</feature>
<evidence type="ECO:0000259" key="9">
    <source>
        <dbReference type="Pfam" id="PF12804"/>
    </source>
</evidence>
<comment type="subunit">
    <text evidence="8">Monomer.</text>
</comment>
<comment type="subcellular location">
    <subcellularLocation>
        <location evidence="8">Cytoplasm</location>
    </subcellularLocation>
</comment>
<feature type="binding site" evidence="8">
    <location>
        <position position="104"/>
    </location>
    <ligand>
        <name>GTP</name>
        <dbReference type="ChEBI" id="CHEBI:37565"/>
    </ligand>
</feature>
<gene>
    <name evidence="8 10" type="primary">mobA</name>
    <name evidence="10" type="ORF">JKG68_09965</name>
</gene>
<keyword evidence="3 8" id="KW-0479">Metal-binding</keyword>
<proteinExistence type="inferred from homology"/>
<feature type="binding site" evidence="8">
    <location>
        <position position="69"/>
    </location>
    <ligand>
        <name>GTP</name>
        <dbReference type="ChEBI" id="CHEBI:37565"/>
    </ligand>
</feature>
<comment type="function">
    <text evidence="8">Transfers a GMP moiety from GTP to Mo-molybdopterin (Mo-MPT) cofactor (Moco or molybdenum cofactor) to form Mo-molybdopterin guanine dinucleotide (Mo-MGD) cofactor.</text>
</comment>
<evidence type="ECO:0000256" key="3">
    <source>
        <dbReference type="ARBA" id="ARBA00022723"/>
    </source>
</evidence>
<evidence type="ECO:0000256" key="4">
    <source>
        <dbReference type="ARBA" id="ARBA00022741"/>
    </source>
</evidence>
<dbReference type="GO" id="GO:0005525">
    <property type="term" value="F:GTP binding"/>
    <property type="evidence" value="ECO:0007669"/>
    <property type="project" value="UniProtKB-UniRule"/>
</dbReference>
<dbReference type="GO" id="GO:0061603">
    <property type="term" value="F:molybdenum cofactor guanylyltransferase activity"/>
    <property type="evidence" value="ECO:0007669"/>
    <property type="project" value="UniProtKB-EC"/>
</dbReference>
<name>A0A937CWU7_9HYPH</name>
<dbReference type="AlphaFoldDB" id="A0A937CWU7"/>
<dbReference type="InterPro" id="IPR025877">
    <property type="entry name" value="MobA-like_NTP_Trfase"/>
</dbReference>
<evidence type="ECO:0000256" key="1">
    <source>
        <dbReference type="ARBA" id="ARBA00022490"/>
    </source>
</evidence>
<feature type="binding site" evidence="8">
    <location>
        <begin position="10"/>
        <end position="12"/>
    </location>
    <ligand>
        <name>GTP</name>
        <dbReference type="ChEBI" id="CHEBI:37565"/>
    </ligand>
</feature>
<dbReference type="GO" id="GO:1902758">
    <property type="term" value="P:bis(molybdopterin guanine dinucleotide)molybdenum biosynthetic process"/>
    <property type="evidence" value="ECO:0007669"/>
    <property type="project" value="TreeGrafter"/>
</dbReference>
<keyword evidence="1 8" id="KW-0963">Cytoplasm</keyword>
<dbReference type="InterPro" id="IPR013482">
    <property type="entry name" value="Molybde_CF_guanTrfase"/>
</dbReference>
<dbReference type="GO" id="GO:0046872">
    <property type="term" value="F:metal ion binding"/>
    <property type="evidence" value="ECO:0007669"/>
    <property type="project" value="UniProtKB-KW"/>
</dbReference>
<dbReference type="CDD" id="cd02503">
    <property type="entry name" value="MobA"/>
    <property type="match status" value="1"/>
</dbReference>
<dbReference type="Gene3D" id="3.90.550.10">
    <property type="entry name" value="Spore Coat Polysaccharide Biosynthesis Protein SpsA, Chain A"/>
    <property type="match status" value="1"/>
</dbReference>
<dbReference type="GO" id="GO:0005737">
    <property type="term" value="C:cytoplasm"/>
    <property type="evidence" value="ECO:0007669"/>
    <property type="project" value="UniProtKB-SubCell"/>
</dbReference>
<dbReference type="NCBIfam" id="TIGR02665">
    <property type="entry name" value="molyb_mobA"/>
    <property type="match status" value="1"/>
</dbReference>
<keyword evidence="7 8" id="KW-0501">Molybdenum cofactor biosynthesis</keyword>
<keyword evidence="6 8" id="KW-0342">GTP-binding</keyword>
<accession>A0A937CWU7</accession>
<comment type="cofactor">
    <cofactor evidence="8">
        <name>Mg(2+)</name>
        <dbReference type="ChEBI" id="CHEBI:18420"/>
    </cofactor>
</comment>
<dbReference type="Pfam" id="PF12804">
    <property type="entry name" value="NTP_transf_3"/>
    <property type="match status" value="1"/>
</dbReference>
<comment type="similarity">
    <text evidence="8">Belongs to the MobA family.</text>
</comment>
<feature type="binding site" evidence="8">
    <location>
        <position position="104"/>
    </location>
    <ligand>
        <name>Mg(2+)</name>
        <dbReference type="ChEBI" id="CHEBI:18420"/>
    </ligand>
</feature>
<dbReference type="EC" id="2.7.7.77" evidence="8"/>
<dbReference type="PANTHER" id="PTHR19136">
    <property type="entry name" value="MOLYBDENUM COFACTOR GUANYLYLTRANSFERASE"/>
    <property type="match status" value="1"/>
</dbReference>
<keyword evidence="11" id="KW-1185">Reference proteome</keyword>
<feature type="domain" description="MobA-like NTP transferase" evidence="9">
    <location>
        <begin position="7"/>
        <end position="163"/>
    </location>
</feature>
<dbReference type="RefSeq" id="WP_202058825.1">
    <property type="nucleotide sequence ID" value="NZ_JAEQMY010000011.1"/>
</dbReference>
<keyword evidence="4 8" id="KW-0547">Nucleotide-binding</keyword>
<keyword evidence="2 8" id="KW-0808">Transferase</keyword>
<comment type="domain">
    <text evidence="8">The N-terminal domain determines nucleotide recognition and specific binding, while the C-terminal domain determines the specific binding to the target protein.</text>
</comment>